<dbReference type="PROSITE" id="PS52048">
    <property type="entry name" value="UCH_DOMAIN"/>
    <property type="match status" value="1"/>
</dbReference>
<dbReference type="GO" id="GO:0006511">
    <property type="term" value="P:ubiquitin-dependent protein catabolic process"/>
    <property type="evidence" value="ECO:0007669"/>
    <property type="project" value="UniProtKB-UniRule"/>
</dbReference>
<feature type="site" description="Important for enzyme activity" evidence="7">
    <location>
        <position position="202"/>
    </location>
</feature>
<keyword evidence="11" id="KW-1185">Reference proteome</keyword>
<sequence>MPKGPVTNVLNIPPGARSKSFRPLENNPEVISKLAHRLGLSDRLTFTDIYTIDEPDLLAFIPRPCYGLLLVFPVNDASEKFRIEEDEQVEEYTGHGDGEEVIWYKQTIGLACGLIALLHCLSSDDVRSFITPNSTLDRLICDAVPLEPIARANLLCDSEALEIANEASATEGDTAALPAGEALDLHFVCFVKSKRNSLWELDGHRKGPILRGSLGEDDDLLSTAALDLGIRPFLDRGKVIGGEDLRFNIIGLVPDQAAQ</sequence>
<dbReference type="FunFam" id="3.40.532.10:FF:000008">
    <property type="entry name" value="Ubiquitin carboxyl-terminal hydrolase"/>
    <property type="match status" value="1"/>
</dbReference>
<gene>
    <name evidence="10" type="ORF">BGW36DRAFT_374004</name>
</gene>
<evidence type="ECO:0000256" key="8">
    <source>
        <dbReference type="RuleBase" id="RU361215"/>
    </source>
</evidence>
<dbReference type="GO" id="GO:0016579">
    <property type="term" value="P:protein deubiquitination"/>
    <property type="evidence" value="ECO:0007669"/>
    <property type="project" value="TreeGrafter"/>
</dbReference>
<accession>A0AAD4KYF7</accession>
<feature type="site" description="Transition state stabilizer" evidence="7">
    <location>
        <position position="106"/>
    </location>
</feature>
<reference evidence="10" key="1">
    <citation type="submission" date="2021-12" db="EMBL/GenBank/DDBJ databases">
        <title>Convergent genome expansion in fungi linked to evolution of root-endophyte symbiosis.</title>
        <authorList>
            <consortium name="DOE Joint Genome Institute"/>
            <person name="Ke Y.-H."/>
            <person name="Bonito G."/>
            <person name="Liao H.-L."/>
            <person name="Looney B."/>
            <person name="Rojas-Flechas A."/>
            <person name="Nash J."/>
            <person name="Hameed K."/>
            <person name="Schadt C."/>
            <person name="Martin F."/>
            <person name="Crous P.W."/>
            <person name="Miettinen O."/>
            <person name="Magnuson J.K."/>
            <person name="Labbe J."/>
            <person name="Jacobson D."/>
            <person name="Doktycz M.J."/>
            <person name="Veneault-Fourrey C."/>
            <person name="Kuo A."/>
            <person name="Mondo S."/>
            <person name="Calhoun S."/>
            <person name="Riley R."/>
            <person name="Ohm R."/>
            <person name="LaButti K."/>
            <person name="Andreopoulos B."/>
            <person name="Pangilinan J."/>
            <person name="Nolan M."/>
            <person name="Tritt A."/>
            <person name="Clum A."/>
            <person name="Lipzen A."/>
            <person name="Daum C."/>
            <person name="Barry K."/>
            <person name="Grigoriev I.V."/>
            <person name="Vilgalys R."/>
        </authorList>
    </citation>
    <scope>NUCLEOTIDE SEQUENCE</scope>
    <source>
        <strain evidence="10">PMI_201</strain>
    </source>
</reference>
<dbReference type="GeneID" id="70245922"/>
<evidence type="ECO:0000256" key="7">
    <source>
        <dbReference type="PROSITE-ProRule" id="PRU01393"/>
    </source>
</evidence>
<name>A0AAD4KYF7_9EURO</name>
<evidence type="ECO:0000313" key="10">
    <source>
        <dbReference type="EMBL" id="KAH8700361.1"/>
    </source>
</evidence>
<dbReference type="GO" id="GO:0004843">
    <property type="term" value="F:cysteine-type deubiquitinase activity"/>
    <property type="evidence" value="ECO:0007669"/>
    <property type="project" value="UniProtKB-UniRule"/>
</dbReference>
<proteinExistence type="inferred from homology"/>
<dbReference type="PANTHER" id="PTHR10589">
    <property type="entry name" value="UBIQUITIN CARBOXYL-TERMINAL HYDROLASE"/>
    <property type="match status" value="1"/>
</dbReference>
<evidence type="ECO:0000313" key="11">
    <source>
        <dbReference type="Proteomes" id="UP001201262"/>
    </source>
</evidence>
<dbReference type="InterPro" id="IPR038765">
    <property type="entry name" value="Papain-like_cys_pep_sf"/>
</dbReference>
<evidence type="ECO:0000256" key="6">
    <source>
        <dbReference type="ARBA" id="ARBA00022807"/>
    </source>
</evidence>
<dbReference type="CDD" id="cd09616">
    <property type="entry name" value="Peptidase_C12_UCH_L1_L3"/>
    <property type="match status" value="1"/>
</dbReference>
<keyword evidence="4 7" id="KW-0833">Ubl conjugation pathway</keyword>
<evidence type="ECO:0000256" key="4">
    <source>
        <dbReference type="ARBA" id="ARBA00022786"/>
    </source>
</evidence>
<organism evidence="10 11">
    <name type="scientific">Talaromyces proteolyticus</name>
    <dbReference type="NCBI Taxonomy" id="1131652"/>
    <lineage>
        <taxon>Eukaryota</taxon>
        <taxon>Fungi</taxon>
        <taxon>Dikarya</taxon>
        <taxon>Ascomycota</taxon>
        <taxon>Pezizomycotina</taxon>
        <taxon>Eurotiomycetes</taxon>
        <taxon>Eurotiomycetidae</taxon>
        <taxon>Eurotiales</taxon>
        <taxon>Trichocomaceae</taxon>
        <taxon>Talaromyces</taxon>
        <taxon>Talaromyces sect. Bacilispori</taxon>
    </lineage>
</organism>
<evidence type="ECO:0000256" key="1">
    <source>
        <dbReference type="ARBA" id="ARBA00000707"/>
    </source>
</evidence>
<dbReference type="EC" id="3.4.19.12" evidence="8"/>
<comment type="catalytic activity">
    <reaction evidence="1 7 8">
        <text>Thiol-dependent hydrolysis of ester, thioester, amide, peptide and isopeptide bonds formed by the C-terminal Gly of ubiquitin (a 76-residue protein attached to proteins as an intracellular targeting signal).</text>
        <dbReference type="EC" id="3.4.19.12"/>
    </reaction>
</comment>
<dbReference type="SUPFAM" id="SSF54001">
    <property type="entry name" value="Cysteine proteinases"/>
    <property type="match status" value="1"/>
</dbReference>
<comment type="caution">
    <text evidence="10">The sequence shown here is derived from an EMBL/GenBank/DDBJ whole genome shotgun (WGS) entry which is preliminary data.</text>
</comment>
<feature type="active site" description="Nucleophile" evidence="7">
    <location>
        <position position="112"/>
    </location>
</feature>
<dbReference type="Gene3D" id="3.40.532.10">
    <property type="entry name" value="Peptidase C12, ubiquitin carboxyl-terminal hydrolase"/>
    <property type="match status" value="1"/>
</dbReference>
<keyword evidence="3 7" id="KW-0645">Protease</keyword>
<dbReference type="Pfam" id="PF01088">
    <property type="entry name" value="Peptidase_C12"/>
    <property type="match status" value="1"/>
</dbReference>
<dbReference type="InterPro" id="IPR001578">
    <property type="entry name" value="Peptidase_C12_UCH"/>
</dbReference>
<dbReference type="Proteomes" id="UP001201262">
    <property type="component" value="Unassembled WGS sequence"/>
</dbReference>
<evidence type="ECO:0000256" key="2">
    <source>
        <dbReference type="ARBA" id="ARBA00009326"/>
    </source>
</evidence>
<feature type="domain" description="UCH catalytic" evidence="9">
    <location>
        <begin position="20"/>
        <end position="254"/>
    </location>
</feature>
<comment type="similarity">
    <text evidence="2 7 8">Belongs to the peptidase C12 family.</text>
</comment>
<feature type="active site" description="Proton donor" evidence="7">
    <location>
        <position position="186"/>
    </location>
</feature>
<keyword evidence="6 7" id="KW-0788">Thiol protease</keyword>
<evidence type="ECO:0000256" key="3">
    <source>
        <dbReference type="ARBA" id="ARBA00022670"/>
    </source>
</evidence>
<dbReference type="RefSeq" id="XP_046074067.1">
    <property type="nucleotide sequence ID" value="XM_046215635.1"/>
</dbReference>
<dbReference type="InterPro" id="IPR036959">
    <property type="entry name" value="Peptidase_C12_UCH_sf"/>
</dbReference>
<protein>
    <recommendedName>
        <fullName evidence="8">Ubiquitin carboxyl-terminal hydrolase</fullName>
        <ecNumber evidence="8">3.4.19.12</ecNumber>
    </recommendedName>
</protein>
<dbReference type="PRINTS" id="PR00707">
    <property type="entry name" value="UBCTHYDRLASE"/>
</dbReference>
<dbReference type="PANTHER" id="PTHR10589:SF17">
    <property type="entry name" value="UBIQUITIN CARBOXYL-TERMINAL HYDROLASE"/>
    <property type="match status" value="1"/>
</dbReference>
<dbReference type="GO" id="GO:0005737">
    <property type="term" value="C:cytoplasm"/>
    <property type="evidence" value="ECO:0007669"/>
    <property type="project" value="TreeGrafter"/>
</dbReference>
<keyword evidence="5 7" id="KW-0378">Hydrolase</keyword>
<dbReference type="EMBL" id="JAJTJA010000004">
    <property type="protein sequence ID" value="KAH8700361.1"/>
    <property type="molecule type" value="Genomic_DNA"/>
</dbReference>
<dbReference type="AlphaFoldDB" id="A0AAD4KYF7"/>
<evidence type="ECO:0000259" key="9">
    <source>
        <dbReference type="PROSITE" id="PS52048"/>
    </source>
</evidence>
<evidence type="ECO:0000256" key="5">
    <source>
        <dbReference type="ARBA" id="ARBA00022801"/>
    </source>
</evidence>